<proteinExistence type="predicted"/>
<reference evidence="1" key="1">
    <citation type="submission" date="2018-05" db="EMBL/GenBank/DDBJ databases">
        <authorList>
            <person name="Lanie J.A."/>
            <person name="Ng W.-L."/>
            <person name="Kazmierczak K.M."/>
            <person name="Andrzejewski T.M."/>
            <person name="Davidsen T.M."/>
            <person name="Wayne K.J."/>
            <person name="Tettelin H."/>
            <person name="Glass J.I."/>
            <person name="Rusch D."/>
            <person name="Podicherti R."/>
            <person name="Tsui H.-C.T."/>
            <person name="Winkler M.E."/>
        </authorList>
    </citation>
    <scope>NUCLEOTIDE SEQUENCE</scope>
</reference>
<sequence>VIRSTGHCDFDKAEMISAFDALVKWEVGGIVPAGDEVLDPLVVADPRYGCQFTLVTRGGIPPC</sequence>
<accession>A0A381PQJ7</accession>
<protein>
    <submittedName>
        <fullName evidence="1">Uncharacterized protein</fullName>
    </submittedName>
</protein>
<organism evidence="1">
    <name type="scientific">marine metagenome</name>
    <dbReference type="NCBI Taxonomy" id="408172"/>
    <lineage>
        <taxon>unclassified sequences</taxon>
        <taxon>metagenomes</taxon>
        <taxon>ecological metagenomes</taxon>
    </lineage>
</organism>
<gene>
    <name evidence="1" type="ORF">METZ01_LOCUS21211</name>
</gene>
<dbReference type="AlphaFoldDB" id="A0A381PQJ7"/>
<feature type="non-terminal residue" evidence="1">
    <location>
        <position position="1"/>
    </location>
</feature>
<dbReference type="EMBL" id="UINC01001038">
    <property type="protein sequence ID" value="SUZ68357.1"/>
    <property type="molecule type" value="Genomic_DNA"/>
</dbReference>
<name>A0A381PQJ7_9ZZZZ</name>
<evidence type="ECO:0000313" key="1">
    <source>
        <dbReference type="EMBL" id="SUZ68357.1"/>
    </source>
</evidence>